<reference evidence="3 4" key="1">
    <citation type="submission" date="2019-02" db="EMBL/GenBank/DDBJ databases">
        <title>Comparative genomic analysis of the Hafnia genus genomes.</title>
        <authorList>
            <person name="Zhiqiu Y."/>
            <person name="Chao Y."/>
            <person name="Yuhui D."/>
            <person name="Di H."/>
            <person name="Bin L."/>
        </authorList>
    </citation>
    <scope>NUCLEOTIDE SEQUENCE [LARGE SCALE GENOMIC DNA]</scope>
    <source>
        <strain evidence="3 4">PCM_1194</strain>
    </source>
</reference>
<protein>
    <recommendedName>
        <fullName evidence="2">Fimbrial-type adhesion domain-containing protein</fullName>
    </recommendedName>
</protein>
<sequence>MNKYTVYKLLSVGMGLIFLAFSSFASASPSTCTVPGEISSISLNTSINLSNAINTITFVPIATIVIPKGAAQCEGGATNALTVGIYNTYGNLMALNGGDPLINAMTSSSNMEMSLVIGKDGQCMNAVSYTEMNTDSKNESTITVCLKITSLSTPPVGQHYTFHYTLGYVALTNSSSSPSLPDWTHVVPIDIYGFQDFAPFTCWNSGESNVTLPATLASEYIGKAGSTISSKVTSEMSFGCNISPDISYNIEFSITAGSISGADIITSNPDIAVRIFDKNGTTITADGKRYPMVITGTAHSVGSPTYNTIPLSFASVAVTGNKPAVGSYQAIATISLYFP</sequence>
<dbReference type="SUPFAM" id="SSF49401">
    <property type="entry name" value="Bacterial adhesins"/>
    <property type="match status" value="1"/>
</dbReference>
<evidence type="ECO:0000313" key="4">
    <source>
        <dbReference type="Proteomes" id="UP000293380"/>
    </source>
</evidence>
<dbReference type="EMBL" id="SITD01000069">
    <property type="protein sequence ID" value="TBM21015.1"/>
    <property type="molecule type" value="Genomic_DNA"/>
</dbReference>
<dbReference type="GO" id="GO:0007155">
    <property type="term" value="P:cell adhesion"/>
    <property type="evidence" value="ECO:0007669"/>
    <property type="project" value="InterPro"/>
</dbReference>
<accession>A0A4V2J6H4</accession>
<dbReference type="GO" id="GO:0009289">
    <property type="term" value="C:pilus"/>
    <property type="evidence" value="ECO:0007669"/>
    <property type="project" value="InterPro"/>
</dbReference>
<evidence type="ECO:0000259" key="2">
    <source>
        <dbReference type="Pfam" id="PF00419"/>
    </source>
</evidence>
<dbReference type="RefSeq" id="WP_130960640.1">
    <property type="nucleotide sequence ID" value="NZ_SITD01000069.1"/>
</dbReference>
<proteinExistence type="predicted"/>
<feature type="chain" id="PRO_5020297413" description="Fimbrial-type adhesion domain-containing protein" evidence="1">
    <location>
        <begin position="28"/>
        <end position="339"/>
    </location>
</feature>
<gene>
    <name evidence="3" type="ORF">EYY89_21760</name>
</gene>
<keyword evidence="1" id="KW-0732">Signal</keyword>
<feature type="domain" description="Fimbrial-type adhesion" evidence="2">
    <location>
        <begin position="201"/>
        <end position="338"/>
    </location>
</feature>
<evidence type="ECO:0000313" key="3">
    <source>
        <dbReference type="EMBL" id="TBM21015.1"/>
    </source>
</evidence>
<name>A0A4V2J6H4_9GAMM</name>
<organism evidence="3 4">
    <name type="scientific">Hafnia paralvei</name>
    <dbReference type="NCBI Taxonomy" id="546367"/>
    <lineage>
        <taxon>Bacteria</taxon>
        <taxon>Pseudomonadati</taxon>
        <taxon>Pseudomonadota</taxon>
        <taxon>Gammaproteobacteria</taxon>
        <taxon>Enterobacterales</taxon>
        <taxon>Hafniaceae</taxon>
        <taxon>Hafnia</taxon>
    </lineage>
</organism>
<dbReference type="InterPro" id="IPR000259">
    <property type="entry name" value="Adhesion_dom_fimbrial"/>
</dbReference>
<comment type="caution">
    <text evidence="3">The sequence shown here is derived from an EMBL/GenBank/DDBJ whole genome shotgun (WGS) entry which is preliminary data.</text>
</comment>
<evidence type="ECO:0000256" key="1">
    <source>
        <dbReference type="SAM" id="SignalP"/>
    </source>
</evidence>
<dbReference type="AlphaFoldDB" id="A0A4V2J6H4"/>
<dbReference type="Pfam" id="PF00419">
    <property type="entry name" value="Fimbrial"/>
    <property type="match status" value="1"/>
</dbReference>
<dbReference type="InterPro" id="IPR008966">
    <property type="entry name" value="Adhesion_dom_sf"/>
</dbReference>
<dbReference type="Proteomes" id="UP000293380">
    <property type="component" value="Unassembled WGS sequence"/>
</dbReference>
<feature type="signal peptide" evidence="1">
    <location>
        <begin position="1"/>
        <end position="27"/>
    </location>
</feature>